<dbReference type="Gene3D" id="3.40.50.2300">
    <property type="match status" value="2"/>
</dbReference>
<evidence type="ECO:0000259" key="2">
    <source>
        <dbReference type="Pfam" id="PF13407"/>
    </source>
</evidence>
<feature type="region of interest" description="Disordered" evidence="1">
    <location>
        <begin position="315"/>
        <end position="385"/>
    </location>
</feature>
<sequence length="385" mass="42572">MKKLWIFCLIVTLLVNLTGCPDKKRRPVPPKVFLVVAKTQQERKNFIQTAYNLAREKKIALTVRGLNDDEKREEKVLKKIIAQKPKGVIWETAGSPRAGYLAQKIYPNAKLIFINDVPYDGLGDCAVLPDFQKAAVMVAQNIALKDKTGKVLLLGSHRQTLSVFTLEKALKNELRTLGKEVTVGKLPVGAGERALDEIRNLARSQSIIALDGKVGELLAEEGMKEQQGTVMASMVLTRKVAKAIKEGKILSSVDFMPEIVANKALEAMDRVLQKRGIDADSKIAVKNGQIPVIYTPVQLITRENVQQLQKVYGKFTSSPPKEKEESKSKETKTTKVKITTNRGKTVELTVEGEITKIETSPEEGKKDEQAGQEKTGEESGVGQNR</sequence>
<evidence type="ECO:0000313" key="4">
    <source>
        <dbReference type="Proteomes" id="UP000604066"/>
    </source>
</evidence>
<protein>
    <recommendedName>
        <fullName evidence="2">Periplasmic binding protein domain-containing protein</fullName>
    </recommendedName>
</protein>
<keyword evidence="4" id="KW-1185">Reference proteome</keyword>
<feature type="compositionally biased region" description="Basic and acidic residues" evidence="1">
    <location>
        <begin position="362"/>
        <end position="377"/>
    </location>
</feature>
<proteinExistence type="predicted"/>
<dbReference type="RefSeq" id="WP_028051748.1">
    <property type="nucleotide sequence ID" value="NZ_ATYG01000004.1"/>
</dbReference>
<name>A0ABX2R8M2_9THEO</name>
<reference evidence="3 4" key="1">
    <citation type="submission" date="2020-07" db="EMBL/GenBank/DDBJ databases">
        <title>Genomic Encyclopedia of Type Strains, Phase III (KMG-III): the genomes of soil and plant-associated and newly described type strains.</title>
        <authorList>
            <person name="Whitman W."/>
        </authorList>
    </citation>
    <scope>NUCLEOTIDE SEQUENCE [LARGE SCALE GENOMIC DNA]</scope>
    <source>
        <strain evidence="3 4">DSM 11255</strain>
    </source>
</reference>
<gene>
    <name evidence="3" type="ORF">HDG70_001120</name>
</gene>
<evidence type="ECO:0000256" key="1">
    <source>
        <dbReference type="SAM" id="MobiDB-lite"/>
    </source>
</evidence>
<dbReference type="Pfam" id="PF13407">
    <property type="entry name" value="Peripla_BP_4"/>
    <property type="match status" value="1"/>
</dbReference>
<dbReference type="InterPro" id="IPR028082">
    <property type="entry name" value="Peripla_BP_I"/>
</dbReference>
<dbReference type="EMBL" id="JACCBS010000002">
    <property type="protein sequence ID" value="NYE57405.1"/>
    <property type="molecule type" value="Genomic_DNA"/>
</dbReference>
<comment type="caution">
    <text evidence="3">The sequence shown here is derived from an EMBL/GenBank/DDBJ whole genome shotgun (WGS) entry which is preliminary data.</text>
</comment>
<dbReference type="InterPro" id="IPR025997">
    <property type="entry name" value="SBP_2_dom"/>
</dbReference>
<feature type="compositionally biased region" description="Basic and acidic residues" evidence="1">
    <location>
        <begin position="320"/>
        <end position="333"/>
    </location>
</feature>
<feature type="domain" description="Periplasmic binding protein" evidence="2">
    <location>
        <begin position="43"/>
        <end position="274"/>
    </location>
</feature>
<accession>A0ABX2R8M2</accession>
<organism evidence="3 4">
    <name type="scientific">Carboxydothermus ferrireducens DSM 11255</name>
    <dbReference type="NCBI Taxonomy" id="1119529"/>
    <lineage>
        <taxon>Bacteria</taxon>
        <taxon>Bacillati</taxon>
        <taxon>Bacillota</taxon>
        <taxon>Clostridia</taxon>
        <taxon>Thermoanaerobacterales</taxon>
        <taxon>Thermoanaerobacteraceae</taxon>
        <taxon>Carboxydothermus</taxon>
    </lineage>
</organism>
<evidence type="ECO:0000313" key="3">
    <source>
        <dbReference type="EMBL" id="NYE57405.1"/>
    </source>
</evidence>
<dbReference type="Proteomes" id="UP000604066">
    <property type="component" value="Unassembled WGS sequence"/>
</dbReference>
<dbReference type="SUPFAM" id="SSF53822">
    <property type="entry name" value="Periplasmic binding protein-like I"/>
    <property type="match status" value="1"/>
</dbReference>